<evidence type="ECO:0000313" key="2">
    <source>
        <dbReference type="Proteomes" id="UP001159363"/>
    </source>
</evidence>
<accession>A0ABQ9GJ04</accession>
<protein>
    <submittedName>
        <fullName evidence="1">Uncharacterized protein</fullName>
    </submittedName>
</protein>
<reference evidence="1 2" key="1">
    <citation type="submission" date="2023-02" db="EMBL/GenBank/DDBJ databases">
        <title>LHISI_Scaffold_Assembly.</title>
        <authorList>
            <person name="Stuart O.P."/>
            <person name="Cleave R."/>
            <person name="Magrath M.J.L."/>
            <person name="Mikheyev A.S."/>
        </authorList>
    </citation>
    <scope>NUCLEOTIDE SEQUENCE [LARGE SCALE GENOMIC DNA]</scope>
    <source>
        <strain evidence="1">Daus_M_001</strain>
        <tissue evidence="1">Leg muscle</tissue>
    </source>
</reference>
<sequence>MDVTHFCLLTTLQNPKHNNNKEELLLRLQSVFEVVQNSLQVNKERVEYKLNNNAKSIEFAVGDRVFHKNEQVAKGKTSPVNFKIKEINGRKNQSVLCNRLEKFRGRGDVFIWAQRNKCPEIEVEDYTPVQYDNLDVVSEEADMNEEVVEAPVETEVSPAQPELRIIREPYSLRSQGPVEDLSW</sequence>
<name>A0ABQ9GJ04_9NEOP</name>
<gene>
    <name evidence="1" type="ORF">PR048_028352</name>
</gene>
<comment type="caution">
    <text evidence="1">The sequence shown here is derived from an EMBL/GenBank/DDBJ whole genome shotgun (WGS) entry which is preliminary data.</text>
</comment>
<evidence type="ECO:0000313" key="1">
    <source>
        <dbReference type="EMBL" id="KAJ8872012.1"/>
    </source>
</evidence>
<organism evidence="1 2">
    <name type="scientific">Dryococelus australis</name>
    <dbReference type="NCBI Taxonomy" id="614101"/>
    <lineage>
        <taxon>Eukaryota</taxon>
        <taxon>Metazoa</taxon>
        <taxon>Ecdysozoa</taxon>
        <taxon>Arthropoda</taxon>
        <taxon>Hexapoda</taxon>
        <taxon>Insecta</taxon>
        <taxon>Pterygota</taxon>
        <taxon>Neoptera</taxon>
        <taxon>Polyneoptera</taxon>
        <taxon>Phasmatodea</taxon>
        <taxon>Verophasmatodea</taxon>
        <taxon>Anareolatae</taxon>
        <taxon>Phasmatidae</taxon>
        <taxon>Eurycanthinae</taxon>
        <taxon>Dryococelus</taxon>
    </lineage>
</organism>
<keyword evidence="2" id="KW-1185">Reference proteome</keyword>
<dbReference type="EMBL" id="JARBHB010000012">
    <property type="protein sequence ID" value="KAJ8872012.1"/>
    <property type="molecule type" value="Genomic_DNA"/>
</dbReference>
<dbReference type="Proteomes" id="UP001159363">
    <property type="component" value="Chromosome 11"/>
</dbReference>
<feature type="non-terminal residue" evidence="1">
    <location>
        <position position="183"/>
    </location>
</feature>
<proteinExistence type="predicted"/>